<keyword evidence="2" id="KW-1185">Reference proteome</keyword>
<accession>A0A0F3GJ60</accession>
<evidence type="ECO:0000313" key="1">
    <source>
        <dbReference type="EMBL" id="KJU81921.1"/>
    </source>
</evidence>
<organism evidence="1 2">
    <name type="scientific">Candidatus Magnetobacterium bavaricum</name>
    <dbReference type="NCBI Taxonomy" id="29290"/>
    <lineage>
        <taxon>Bacteria</taxon>
        <taxon>Pseudomonadati</taxon>
        <taxon>Nitrospirota</taxon>
        <taxon>Thermodesulfovibrionia</taxon>
        <taxon>Thermodesulfovibrionales</taxon>
        <taxon>Candidatus Magnetobacteriaceae</taxon>
        <taxon>Candidatus Magnetobacterium</taxon>
    </lineage>
</organism>
<sequence>MCELLLNPFYLNKYLQNYDKMKDATSNFDFKQYLWNTQIAKSSYKKNNTYIQREECFLRIAKERANSGYFIVSDHGCGDEILELLQSDEIIKYDSNAGGYFITHDIYEEWALNKIIKRAFLNKENYKNFYQEIGSSLPMRRAFRLWLSEKILIDKQSVISLIEYTIGDDEVESHWQDEVLISILLSDYSEEFIELFEKGLYEDDQKLLLKSVFLLRTACKEIDESLFDSLGLQKTYGAVLGTPFTKPKGKGWSYIIHFINSYKEKLGLKHIETILPLLNDWNNKNKQGETTKDASLIALFYYNELTKNDKLHYKSKSETKSQIVSIILNGSFEIKEELTCIFNEVVSKREIDRRSKYFDLVRTTLSSVVDSNEVAKNLPDQVIKLADLFWFKPPDKTSHWDSIGVEQDFCLPTDNLQYYPSSPFQTPIFPLLQFAPEQTIDFILSFTNKAVECYLMSKLKDKDEAKKVVVFIDETKSIEQYVSDRLFNMYRGTQVSTNLLESIHMALEKWLLETAITETKENLENRCLYLIKNSKSASITAVVASVVLAQPSKLFNIAKILFRTKEFFFYDTHRVSYDQMLKNQLLRDSPLSDYKSKIYADERIKACDDKHRQMSLEKLAYIYQLKSEEEIQKRQEIIWRILDKYYEQLPDSSEETGDDKIWRLFLARMDIRKMHPTVEKTEGVFLINLNPELDPELKKYSEEHQNRSADMMRNVPLKLWSQSRFNREDENYKKYPQYENDLNLVITETKEIIDRLKNDREEEFVLLNDSTPAYSCAVLLRDYFDRLNEDERIFCKDVVLEHASLPFKNNYEYRIFDGVDAAVNVLPILLKQFAQDRDIIKTILLFILFDFHYIDMNYSVSNYAIEAVSALWKENFEDANSIFLGYLLLKPKYNDLMKATENYYERSTHQLIERLVNKYEKEIESIISNNITYEDLPNLDDDFAICVFQRYCLKSKLLVASFILS</sequence>
<dbReference type="Proteomes" id="UP000033423">
    <property type="component" value="Unassembled WGS sequence"/>
</dbReference>
<reference evidence="1 2" key="1">
    <citation type="submission" date="2015-02" db="EMBL/GenBank/DDBJ databases">
        <title>Single-cell genomics of uncultivated deep-branching MTB reveals a conserved set of magnetosome genes.</title>
        <authorList>
            <person name="Kolinko S."/>
            <person name="Richter M."/>
            <person name="Glockner F.O."/>
            <person name="Brachmann A."/>
            <person name="Schuler D."/>
        </authorList>
    </citation>
    <scope>NUCLEOTIDE SEQUENCE [LARGE SCALE GENOMIC DNA]</scope>
    <source>
        <strain evidence="1">TM-1</strain>
    </source>
</reference>
<protein>
    <submittedName>
        <fullName evidence="1">Uncharacterized protein</fullName>
    </submittedName>
</protein>
<comment type="caution">
    <text evidence="1">The sequence shown here is derived from an EMBL/GenBank/DDBJ whole genome shotgun (WGS) entry which is preliminary data.</text>
</comment>
<evidence type="ECO:0000313" key="2">
    <source>
        <dbReference type="Proteomes" id="UP000033423"/>
    </source>
</evidence>
<proteinExistence type="predicted"/>
<dbReference type="PATRIC" id="fig|29290.4.peg.7783"/>
<name>A0A0F3GJ60_9BACT</name>
<dbReference type="AlphaFoldDB" id="A0A0F3GJ60"/>
<gene>
    <name evidence="1" type="ORF">MBAV_005887</name>
</gene>
<dbReference type="EMBL" id="LACI01002496">
    <property type="protein sequence ID" value="KJU81921.1"/>
    <property type="molecule type" value="Genomic_DNA"/>
</dbReference>